<feature type="compositionally biased region" description="Basic and acidic residues" evidence="2">
    <location>
        <begin position="23"/>
        <end position="32"/>
    </location>
</feature>
<name>A0A5S9QPA4_9GAMM</name>
<dbReference type="GO" id="GO:0016829">
    <property type="term" value="F:lyase activity"/>
    <property type="evidence" value="ECO:0007669"/>
    <property type="project" value="UniProtKB-KW"/>
</dbReference>
<feature type="domain" description="PurM-like N-terminal" evidence="3">
    <location>
        <begin position="60"/>
        <end position="181"/>
    </location>
</feature>
<gene>
    <name evidence="5" type="primary">hypE</name>
    <name evidence="5" type="ORF">DPBNPPHM_02503</name>
</gene>
<organism evidence="5 6">
    <name type="scientific">BD1-7 clade bacterium</name>
    <dbReference type="NCBI Taxonomy" id="2029982"/>
    <lineage>
        <taxon>Bacteria</taxon>
        <taxon>Pseudomonadati</taxon>
        <taxon>Pseudomonadota</taxon>
        <taxon>Gammaproteobacteria</taxon>
        <taxon>Cellvibrionales</taxon>
        <taxon>Spongiibacteraceae</taxon>
        <taxon>BD1-7 clade</taxon>
    </lineage>
</organism>
<dbReference type="GO" id="GO:0051604">
    <property type="term" value="P:protein maturation"/>
    <property type="evidence" value="ECO:0007669"/>
    <property type="project" value="TreeGrafter"/>
</dbReference>
<evidence type="ECO:0000256" key="1">
    <source>
        <dbReference type="ARBA" id="ARBA00006243"/>
    </source>
</evidence>
<dbReference type="AlphaFoldDB" id="A0A5S9QPA4"/>
<feature type="domain" description="PurM-like C-terminal" evidence="4">
    <location>
        <begin position="196"/>
        <end position="341"/>
    </location>
</feature>
<dbReference type="Proteomes" id="UP000434580">
    <property type="component" value="Unassembled WGS sequence"/>
</dbReference>
<evidence type="ECO:0000259" key="4">
    <source>
        <dbReference type="Pfam" id="PF02769"/>
    </source>
</evidence>
<dbReference type="InterPro" id="IPR016188">
    <property type="entry name" value="PurM-like_N"/>
</dbReference>
<reference evidence="5 6" key="1">
    <citation type="submission" date="2019-11" db="EMBL/GenBank/DDBJ databases">
        <authorList>
            <person name="Holert J."/>
        </authorList>
    </citation>
    <scope>NUCLEOTIDE SEQUENCE [LARGE SCALE GENOMIC DNA]</scope>
    <source>
        <strain evidence="5">BC5_2</strain>
    </source>
</reference>
<dbReference type="NCBIfam" id="TIGR02124">
    <property type="entry name" value="hypE"/>
    <property type="match status" value="1"/>
</dbReference>
<dbReference type="Pfam" id="PF02769">
    <property type="entry name" value="AIRS_C"/>
    <property type="match status" value="1"/>
</dbReference>
<accession>A0A5S9QPA4</accession>
<dbReference type="Pfam" id="PF00586">
    <property type="entry name" value="AIRS"/>
    <property type="match status" value="1"/>
</dbReference>
<dbReference type="InterPro" id="IPR036921">
    <property type="entry name" value="PurM-like_N_sf"/>
</dbReference>
<evidence type="ECO:0000313" key="6">
    <source>
        <dbReference type="Proteomes" id="UP000434580"/>
    </source>
</evidence>
<dbReference type="InterPro" id="IPR011854">
    <property type="entry name" value="HypE"/>
</dbReference>
<dbReference type="PANTHER" id="PTHR30303:SF0">
    <property type="entry name" value="CARBAMOYL DEHYDRATASE HYPE"/>
    <property type="match status" value="1"/>
</dbReference>
<dbReference type="PANTHER" id="PTHR30303">
    <property type="entry name" value="HYDROGENASE ISOENZYMES FORMATION PROTEIN HYPE"/>
    <property type="match status" value="1"/>
</dbReference>
<protein>
    <submittedName>
        <fullName evidence="5">Carbamoyl dehydratase HypE</fullName>
        <ecNumber evidence="5">4.2.1.-</ecNumber>
    </submittedName>
</protein>
<dbReference type="SUPFAM" id="SSF55326">
    <property type="entry name" value="PurM N-terminal domain-like"/>
    <property type="match status" value="1"/>
</dbReference>
<evidence type="ECO:0000313" key="5">
    <source>
        <dbReference type="EMBL" id="CAA0119753.1"/>
    </source>
</evidence>
<sequence length="371" mass="38740">MEPSASRTRICPSYSSNAPSGRLIDRQGDGKSAKLRGGVQTRKLVETVFLPAFGADSNQEDAALLDMCTPHVDSRGNAARWAMTTDSYVVNPLEFPGGNIGDLAVAGTCNDLAMRGAIPKYLSAGFILEEGLSITLLTKIVRSMAAQAKDAGVQIITGDTKVVERGKGDGVFINTAGVGVVADEFIDVPGINNIAAGNAVILSNDIGRHGAAVLASREQTAFDSDIVSDCALLSPVVGSLASAGIVPRAMRDLTRGGLATALVEMADGSGMDVHITESQIPIHPTVDAACEVFGLNALQVANEGCFALFVAESDVEKALGVLRQWPQCRAATRIGVVRQAGAARPRVLMQTAFGSDRLVHALSGEQLPRIC</sequence>
<dbReference type="CDD" id="cd02197">
    <property type="entry name" value="HypE"/>
    <property type="match status" value="1"/>
</dbReference>
<dbReference type="OrthoDB" id="9801934at2"/>
<feature type="region of interest" description="Disordered" evidence="2">
    <location>
        <begin position="1"/>
        <end position="35"/>
    </location>
</feature>
<dbReference type="Gene3D" id="3.30.1330.10">
    <property type="entry name" value="PurM-like, N-terminal domain"/>
    <property type="match status" value="1"/>
</dbReference>
<proteinExistence type="inferred from homology"/>
<comment type="similarity">
    <text evidence="1">Belongs to the HypE family.</text>
</comment>
<evidence type="ECO:0000256" key="2">
    <source>
        <dbReference type="SAM" id="MobiDB-lite"/>
    </source>
</evidence>
<keyword evidence="5" id="KW-0456">Lyase</keyword>
<dbReference type="EMBL" id="CACSII010000020">
    <property type="protein sequence ID" value="CAA0119753.1"/>
    <property type="molecule type" value="Genomic_DNA"/>
</dbReference>
<evidence type="ECO:0000259" key="3">
    <source>
        <dbReference type="Pfam" id="PF00586"/>
    </source>
</evidence>
<dbReference type="Gene3D" id="3.90.650.10">
    <property type="entry name" value="PurM-like C-terminal domain"/>
    <property type="match status" value="1"/>
</dbReference>
<dbReference type="EC" id="4.2.1.-" evidence="5"/>
<dbReference type="PIRSF" id="PIRSF005644">
    <property type="entry name" value="Hdrgns_mtr_HypE"/>
    <property type="match status" value="1"/>
</dbReference>
<dbReference type="SUPFAM" id="SSF56042">
    <property type="entry name" value="PurM C-terminal domain-like"/>
    <property type="match status" value="1"/>
</dbReference>
<dbReference type="InterPro" id="IPR010918">
    <property type="entry name" value="PurM-like_C_dom"/>
</dbReference>
<dbReference type="InterPro" id="IPR036676">
    <property type="entry name" value="PurM-like_C_sf"/>
</dbReference>